<name>A0A0C1L8V0_9BACT</name>
<dbReference type="EMBL" id="JSVC01000002">
    <property type="protein sequence ID" value="KIC95986.1"/>
    <property type="molecule type" value="Genomic_DNA"/>
</dbReference>
<dbReference type="GO" id="GO:0004175">
    <property type="term" value="F:endopeptidase activity"/>
    <property type="evidence" value="ECO:0007669"/>
    <property type="project" value="UniProtKB-ARBA"/>
</dbReference>
<keyword evidence="1" id="KW-0812">Transmembrane</keyword>
<sequence>MSETLPISETCTACGSRMEPEDMVCHQCGSPTVPAEEWEGAYEKYRTLVVVFFSINLFVCLIFNFWPLAGETLTGLVVVDSFLFICAIIFAWVIRDQMKPLLEWKKFAWWKLALLVAVAIFSAIVVNYGVKWINRSVFDRELYYYSSFRHLPFPRFTMIMLIAFIPAFSEELAYRGVIQAGLLKIMHSRQAVVMTALMFAIIHMSIISFFWLLPFALFLGYLRQREKTIWYGIVVHFCFNATTCLLELYELGLIG</sequence>
<keyword evidence="1" id="KW-0472">Membrane</keyword>
<protein>
    <recommendedName>
        <fullName evidence="2">CAAX prenyl protease 2/Lysostaphin resistance protein A-like domain-containing protein</fullName>
    </recommendedName>
</protein>
<evidence type="ECO:0000256" key="1">
    <source>
        <dbReference type="SAM" id="Phobius"/>
    </source>
</evidence>
<feature type="transmembrane region" description="Helical" evidence="1">
    <location>
        <begin position="107"/>
        <end position="130"/>
    </location>
</feature>
<evidence type="ECO:0000313" key="4">
    <source>
        <dbReference type="Proteomes" id="UP000031408"/>
    </source>
</evidence>
<dbReference type="STRING" id="1349421.OI18_01950"/>
<feature type="transmembrane region" description="Helical" evidence="1">
    <location>
        <begin position="150"/>
        <end position="170"/>
    </location>
</feature>
<proteinExistence type="predicted"/>
<feature type="transmembrane region" description="Helical" evidence="1">
    <location>
        <begin position="191"/>
        <end position="217"/>
    </location>
</feature>
<keyword evidence="1" id="KW-1133">Transmembrane helix</keyword>
<gene>
    <name evidence="3" type="ORF">OI18_01950</name>
</gene>
<dbReference type="OrthoDB" id="158986at2"/>
<organism evidence="3 4">
    <name type="scientific">Flavihumibacter solisilvae</name>
    <dbReference type="NCBI Taxonomy" id="1349421"/>
    <lineage>
        <taxon>Bacteria</taxon>
        <taxon>Pseudomonadati</taxon>
        <taxon>Bacteroidota</taxon>
        <taxon>Chitinophagia</taxon>
        <taxon>Chitinophagales</taxon>
        <taxon>Chitinophagaceae</taxon>
        <taxon>Flavihumibacter</taxon>
    </lineage>
</organism>
<dbReference type="GO" id="GO:0080120">
    <property type="term" value="P:CAAX-box protein maturation"/>
    <property type="evidence" value="ECO:0007669"/>
    <property type="project" value="UniProtKB-ARBA"/>
</dbReference>
<feature type="domain" description="CAAX prenyl protease 2/Lysostaphin resistance protein A-like" evidence="2">
    <location>
        <begin position="156"/>
        <end position="241"/>
    </location>
</feature>
<dbReference type="AlphaFoldDB" id="A0A0C1L8V0"/>
<evidence type="ECO:0000259" key="2">
    <source>
        <dbReference type="Pfam" id="PF02517"/>
    </source>
</evidence>
<feature type="transmembrane region" description="Helical" evidence="1">
    <location>
        <begin position="229"/>
        <end position="249"/>
    </location>
</feature>
<accession>A0A0C1L8V0</accession>
<dbReference type="Pfam" id="PF02517">
    <property type="entry name" value="Rce1-like"/>
    <property type="match status" value="1"/>
</dbReference>
<feature type="transmembrane region" description="Helical" evidence="1">
    <location>
        <begin position="48"/>
        <end position="66"/>
    </location>
</feature>
<reference evidence="3 4" key="1">
    <citation type="submission" date="2014-11" db="EMBL/GenBank/DDBJ databases">
        <title>Genome sequence of Flavihumibacter solisilvae 3-3.</title>
        <authorList>
            <person name="Zhou G."/>
            <person name="Li M."/>
            <person name="Wang G."/>
        </authorList>
    </citation>
    <scope>NUCLEOTIDE SEQUENCE [LARGE SCALE GENOMIC DNA]</scope>
    <source>
        <strain evidence="3 4">3-3</strain>
    </source>
</reference>
<comment type="caution">
    <text evidence="3">The sequence shown here is derived from an EMBL/GenBank/DDBJ whole genome shotgun (WGS) entry which is preliminary data.</text>
</comment>
<feature type="transmembrane region" description="Helical" evidence="1">
    <location>
        <begin position="72"/>
        <end position="95"/>
    </location>
</feature>
<dbReference type="Proteomes" id="UP000031408">
    <property type="component" value="Unassembled WGS sequence"/>
</dbReference>
<keyword evidence="4" id="KW-1185">Reference proteome</keyword>
<dbReference type="RefSeq" id="WP_039136707.1">
    <property type="nucleotide sequence ID" value="NZ_JSVC01000002.1"/>
</dbReference>
<evidence type="ECO:0000313" key="3">
    <source>
        <dbReference type="EMBL" id="KIC95986.1"/>
    </source>
</evidence>
<dbReference type="InterPro" id="IPR003675">
    <property type="entry name" value="Rce1/LyrA-like_dom"/>
</dbReference>